<keyword evidence="1" id="KW-0812">Transmembrane</keyword>
<proteinExistence type="predicted"/>
<evidence type="ECO:0000256" key="1">
    <source>
        <dbReference type="SAM" id="Phobius"/>
    </source>
</evidence>
<keyword evidence="1" id="KW-0472">Membrane</keyword>
<evidence type="ECO:0000313" key="3">
    <source>
        <dbReference type="Proteomes" id="UP000093561"/>
    </source>
</evidence>
<evidence type="ECO:0000313" key="4">
    <source>
        <dbReference type="WBParaSite" id="mrna-Wban_05855"/>
    </source>
</evidence>
<evidence type="ECO:0000256" key="2">
    <source>
        <dbReference type="SAM" id="SignalP"/>
    </source>
</evidence>
<feature type="signal peptide" evidence="2">
    <location>
        <begin position="1"/>
        <end position="22"/>
    </location>
</feature>
<keyword evidence="1" id="KW-1133">Transmembrane helix</keyword>
<protein>
    <submittedName>
        <fullName evidence="4">Uncharacterized protein</fullName>
    </submittedName>
</protein>
<dbReference type="WBParaSite" id="mrna-Wban_05855">
    <property type="protein sequence ID" value="mrna-Wban_05855"/>
    <property type="gene ID" value="Wban_05855"/>
</dbReference>
<name>A0AAF5PUM7_WUCBA</name>
<reference evidence="3" key="1">
    <citation type="submission" date="2015-03" db="EMBL/GenBank/DDBJ databases">
        <title>Wuchereria bancrofti Genome Sequencing Papua New Guinea Strain.</title>
        <authorList>
            <person name="Small S.T."/>
            <person name="Serre D."/>
            <person name="Zimmerman P.A."/>
        </authorList>
    </citation>
    <scope>NUCLEOTIDE SEQUENCE [LARGE SCALE GENOMIC DNA]</scope>
    <source>
        <strain evidence="3">pt0022</strain>
    </source>
</reference>
<sequence length="823" mass="96423">MNCTAVIIVTLIFCQINRKLFAISWFKNEEDYLQKCSFEAYLQQQQNYYRKFKDLLPWFKFDILMTTMIRQYLIDCFPADERANDPTATVDFSELSFPDYYETSMPLGLFRINQAIQNFSIPIKDKITIMPDYINQYKEVLANEQQRAGYIIHKRLYFRNLVHLGDDCYKENAPFIFGNQRIISLMHERNMPFEIPCFTCLKKLPSANIVNTFYMLPRRDVFASIPLHKRIEAFSAYEFDIQNEDRYKDVNDNDNSQRLQTTKHPSTTSALFVNKTNVTTTQTVTSYSTTTKIKTIKRKKILKKRQYHRIPFAAFLYNFATKKFTDPNYEDRRTTFRGPFLADRWWDRMVVSGNDFEVAIPIPDGRLRINPDPGRLRQYYPHFNSMSIVCAQQVDGTLIETDVIVNVDTLVEDPVDEKPECLFSIHFSDEHKQECTTKYHSFQERRQDDSGKLDYRYRIRDYQSIPANFHPILKLEYNLKIDIGYEQWSCCTACCCTATVCRREFALDKDECKKLESYRSRLAYLSFFKIDPLKNVTLSLNVSMDKEYMEEVIMTFDKYLSSDPYFTTGIPIHSTLMITDAYWRKLRQYLIDKMIGKNDAIQKIKGRLGLFVESESCDDLAQKLDCNILEKCRQDAQKIRISTGKMRPLKIAQSLKSEFDGCNTELFNEEIYINALENYGSLKSGYNYLISINETIFGTIIKVIWKSGSYQIPDYNYQLSCSLQRIAIAPNKKSLLIIGARKDDTRWPYLGMATLAEDGSDAYFKIILKFTKPEKDDPMTTTWTVIIFVIFTTLSVILVIVYVKQLNRKRSSLEQTPRKESTV</sequence>
<reference evidence="3" key="2">
    <citation type="journal article" date="2016" name="Mol. Ecol.">
        <title>Population genomics of the filarial nematode parasite Wuchereria bancrofti from mosquitoes.</title>
        <authorList>
            <person name="Small S.T."/>
            <person name="Reimer L.J."/>
            <person name="Tisch D.J."/>
            <person name="King C.L."/>
            <person name="Christensen B.M."/>
            <person name="Siba P.M."/>
            <person name="Kazura J.W."/>
            <person name="Serre D."/>
            <person name="Zimmerman P.A."/>
        </authorList>
    </citation>
    <scope>NUCLEOTIDE SEQUENCE</scope>
    <source>
        <strain evidence="3">pt0022</strain>
    </source>
</reference>
<dbReference type="AlphaFoldDB" id="A0AAF5PUM7"/>
<dbReference type="Proteomes" id="UP000093561">
    <property type="component" value="Unassembled WGS sequence"/>
</dbReference>
<organism evidence="3 4">
    <name type="scientific">Wuchereria bancrofti</name>
    <dbReference type="NCBI Taxonomy" id="6293"/>
    <lineage>
        <taxon>Eukaryota</taxon>
        <taxon>Metazoa</taxon>
        <taxon>Ecdysozoa</taxon>
        <taxon>Nematoda</taxon>
        <taxon>Chromadorea</taxon>
        <taxon>Rhabditida</taxon>
        <taxon>Spirurina</taxon>
        <taxon>Spiruromorpha</taxon>
        <taxon>Filarioidea</taxon>
        <taxon>Onchocercidae</taxon>
        <taxon>Wuchereria</taxon>
    </lineage>
</organism>
<feature type="chain" id="PRO_5042006047" evidence="2">
    <location>
        <begin position="23"/>
        <end position="823"/>
    </location>
</feature>
<feature type="transmembrane region" description="Helical" evidence="1">
    <location>
        <begin position="783"/>
        <end position="803"/>
    </location>
</feature>
<keyword evidence="2" id="KW-0732">Signal</keyword>
<accession>A0AAF5PUM7</accession>
<reference evidence="4" key="3">
    <citation type="submission" date="2024-02" db="UniProtKB">
        <authorList>
            <consortium name="WormBaseParasite"/>
        </authorList>
    </citation>
    <scope>IDENTIFICATION</scope>
    <source>
        <strain evidence="4">pt0022</strain>
    </source>
</reference>